<evidence type="ECO:0000313" key="1">
    <source>
        <dbReference type="EMBL" id="PXF41160.1"/>
    </source>
</evidence>
<name>A0A2V3IJ56_9FLOR</name>
<organism evidence="1 2">
    <name type="scientific">Gracilariopsis chorda</name>
    <dbReference type="NCBI Taxonomy" id="448386"/>
    <lineage>
        <taxon>Eukaryota</taxon>
        <taxon>Rhodophyta</taxon>
        <taxon>Florideophyceae</taxon>
        <taxon>Rhodymeniophycidae</taxon>
        <taxon>Gracilariales</taxon>
        <taxon>Gracilariaceae</taxon>
        <taxon>Gracilariopsis</taxon>
    </lineage>
</organism>
<keyword evidence="2" id="KW-1185">Reference proteome</keyword>
<dbReference type="AlphaFoldDB" id="A0A2V3IJ56"/>
<evidence type="ECO:0000313" key="2">
    <source>
        <dbReference type="Proteomes" id="UP000247409"/>
    </source>
</evidence>
<protein>
    <submittedName>
        <fullName evidence="1">Uncharacterized protein</fullName>
    </submittedName>
</protein>
<gene>
    <name evidence="1" type="ORF">BWQ96_09127</name>
</gene>
<accession>A0A2V3IJ56</accession>
<dbReference type="EMBL" id="NBIV01000232">
    <property type="protein sequence ID" value="PXF41160.1"/>
    <property type="molecule type" value="Genomic_DNA"/>
</dbReference>
<dbReference type="Proteomes" id="UP000247409">
    <property type="component" value="Unassembled WGS sequence"/>
</dbReference>
<comment type="caution">
    <text evidence="1">The sequence shown here is derived from an EMBL/GenBank/DDBJ whole genome shotgun (WGS) entry which is preliminary data.</text>
</comment>
<sequence>MSQQQCSLLQIPMSQVVGRNIIHSFVPNDNDNSWLHHYAALTGSLEALIAEFQTENHTLKQNLIAVKQIQAQTKQLQSAIDAVLN</sequence>
<reference evidence="1 2" key="1">
    <citation type="journal article" date="2018" name="Mol. Biol. Evol.">
        <title>Analysis of the draft genome of the red seaweed Gracilariopsis chorda provides insights into genome size evolution in Rhodophyta.</title>
        <authorList>
            <person name="Lee J."/>
            <person name="Yang E.C."/>
            <person name="Graf L."/>
            <person name="Yang J.H."/>
            <person name="Qiu H."/>
            <person name="Zel Zion U."/>
            <person name="Chan C.X."/>
            <person name="Stephens T.G."/>
            <person name="Weber A.P.M."/>
            <person name="Boo G.H."/>
            <person name="Boo S.M."/>
            <person name="Kim K.M."/>
            <person name="Shin Y."/>
            <person name="Jung M."/>
            <person name="Lee S.J."/>
            <person name="Yim H.S."/>
            <person name="Lee J.H."/>
            <person name="Bhattacharya D."/>
            <person name="Yoon H.S."/>
        </authorList>
    </citation>
    <scope>NUCLEOTIDE SEQUENCE [LARGE SCALE GENOMIC DNA]</scope>
    <source>
        <strain evidence="1 2">SKKU-2015</strain>
        <tissue evidence="1">Whole body</tissue>
    </source>
</reference>
<proteinExistence type="predicted"/>